<evidence type="ECO:0008006" key="3">
    <source>
        <dbReference type="Google" id="ProtNLM"/>
    </source>
</evidence>
<dbReference type="Proteomes" id="UP000288507">
    <property type="component" value="Unassembled WGS sequence"/>
</dbReference>
<dbReference type="AlphaFoldDB" id="A0A431E9X5"/>
<proteinExistence type="predicted"/>
<reference evidence="1 2" key="1">
    <citation type="journal article" date="2019" name="Appl. Environ. Microbiol.">
        <title>Population genetics and characterization of Campylobacter jejuni isolates in western jackdaws and game birds in Finland.</title>
        <authorList>
            <person name="Kovanen S."/>
            <person name="Rossi M."/>
            <person name="Pohja-Mykra M."/>
            <person name="Nieminen T."/>
            <person name="Raunio-Saarnisto M."/>
            <person name="Sauvala M."/>
            <person name="Fredriksson-Ahomaa M."/>
            <person name="Hanninen M.L."/>
            <person name="Kivisto R."/>
        </authorList>
    </citation>
    <scope>NUCLEOTIDE SEQUENCE [LARGE SCALE GENOMIC DNA]</scope>
    <source>
        <strain evidence="1 2">CB313</strain>
    </source>
</reference>
<accession>A0A431E9X5</accession>
<gene>
    <name evidence="1" type="ORF">C3H57_09990</name>
</gene>
<comment type="caution">
    <text evidence="1">The sequence shown here is derived from an EMBL/GenBank/DDBJ whole genome shotgun (WGS) entry which is preliminary data.</text>
</comment>
<protein>
    <recommendedName>
        <fullName evidence="3">Transcriptional regulator</fullName>
    </recommendedName>
</protein>
<dbReference type="RefSeq" id="WP_126232570.1">
    <property type="nucleotide sequence ID" value="NZ_PRBV01000031.1"/>
</dbReference>
<dbReference type="EMBL" id="PRBV01000031">
    <property type="protein sequence ID" value="RTJ77841.1"/>
    <property type="molecule type" value="Genomic_DNA"/>
</dbReference>
<organism evidence="1 2">
    <name type="scientific">Campylobacter jejuni</name>
    <dbReference type="NCBI Taxonomy" id="197"/>
    <lineage>
        <taxon>Bacteria</taxon>
        <taxon>Pseudomonadati</taxon>
        <taxon>Campylobacterota</taxon>
        <taxon>Epsilonproteobacteria</taxon>
        <taxon>Campylobacterales</taxon>
        <taxon>Campylobacteraceae</taxon>
        <taxon>Campylobacter</taxon>
    </lineage>
</organism>
<sequence>MTRTQLKDFIKEKYIAEGKWIITYQDVKKHFNEKTLAISMSRHVNKNILMQVKRGWYVVPSMLENIKYPFENFLAEYLGKDNFYISAESALYDYKLIGKKPKMLMCVINKKRFTRSCLIETPLGTADIISKTFKNFYSFLKEECVFNASKNIWIANPDLARKDFFDTINTRLKHNKSLFDMHHSLNF</sequence>
<evidence type="ECO:0000313" key="1">
    <source>
        <dbReference type="EMBL" id="RTJ77841.1"/>
    </source>
</evidence>
<name>A0A431E9X5_CAMJU</name>
<evidence type="ECO:0000313" key="2">
    <source>
        <dbReference type="Proteomes" id="UP000288507"/>
    </source>
</evidence>